<dbReference type="Proteomes" id="UP001288387">
    <property type="component" value="Unassembled WGS sequence"/>
</dbReference>
<dbReference type="EMBL" id="JAXRVB010000028">
    <property type="protein sequence ID" value="MDZ5766374.1"/>
    <property type="molecule type" value="Genomic_DNA"/>
</dbReference>
<evidence type="ECO:0000256" key="1">
    <source>
        <dbReference type="SAM" id="SignalP"/>
    </source>
</evidence>
<proteinExistence type="predicted"/>
<evidence type="ECO:0000313" key="3">
    <source>
        <dbReference type="Proteomes" id="UP001288387"/>
    </source>
</evidence>
<dbReference type="RefSeq" id="WP_099552975.1">
    <property type="nucleotide sequence ID" value="NZ_CP037858.1"/>
</dbReference>
<dbReference type="AlphaFoldDB" id="A0AAJ2TUJ0"/>
<feature type="signal peptide" evidence="1">
    <location>
        <begin position="1"/>
        <end position="23"/>
    </location>
</feature>
<reference evidence="2" key="1">
    <citation type="submission" date="2023-12" db="EMBL/GenBank/DDBJ databases">
        <title>'Antibacterial potential of Stenotrophomonas maltophilia cystic fibrosis isolates' (manuscript under preparation).</title>
        <authorList>
            <person name="Crisan C.V."/>
            <person name="Pettis M."/>
            <person name="Goldberg J.B."/>
        </authorList>
    </citation>
    <scope>NUCLEOTIDE SEQUENCE</scope>
    <source>
        <strain evidence="2">CCV129</strain>
    </source>
</reference>
<organism evidence="2 3">
    <name type="scientific">Stenotrophomonas maltophilia</name>
    <name type="common">Pseudomonas maltophilia</name>
    <name type="synonym">Xanthomonas maltophilia</name>
    <dbReference type="NCBI Taxonomy" id="40324"/>
    <lineage>
        <taxon>Bacteria</taxon>
        <taxon>Pseudomonadati</taxon>
        <taxon>Pseudomonadota</taxon>
        <taxon>Gammaproteobacteria</taxon>
        <taxon>Lysobacterales</taxon>
        <taxon>Lysobacteraceae</taxon>
        <taxon>Stenotrophomonas</taxon>
        <taxon>Stenotrophomonas maltophilia group</taxon>
    </lineage>
</organism>
<feature type="chain" id="PRO_5042518368" evidence="1">
    <location>
        <begin position="24"/>
        <end position="170"/>
    </location>
</feature>
<dbReference type="Gene3D" id="2.60.40.2040">
    <property type="entry name" value="CFA/I fimbrial subunit E, pilin domain"/>
    <property type="match status" value="1"/>
</dbReference>
<comment type="caution">
    <text evidence="2">The sequence shown here is derived from an EMBL/GenBank/DDBJ whole genome shotgun (WGS) entry which is preliminary data.</text>
</comment>
<evidence type="ECO:0000313" key="2">
    <source>
        <dbReference type="EMBL" id="MDZ5766374.1"/>
    </source>
</evidence>
<keyword evidence="1" id="KW-0732">Signal</keyword>
<gene>
    <name evidence="2" type="ORF">U4I38_18055</name>
</gene>
<protein>
    <submittedName>
        <fullName evidence="2">CS1 type fimbrial major subunit</fullName>
    </submittedName>
</protein>
<dbReference type="Pfam" id="PF04449">
    <property type="entry name" value="Fimbrial_CS1"/>
    <property type="match status" value="1"/>
</dbReference>
<name>A0AAJ2TUJ0_STEMA</name>
<accession>A0AAJ2TUJ0</accession>
<dbReference type="GO" id="GO:0009289">
    <property type="term" value="C:pilus"/>
    <property type="evidence" value="ECO:0007669"/>
    <property type="project" value="InterPro"/>
</dbReference>
<dbReference type="InterPro" id="IPR007540">
    <property type="entry name" value="Fimbrial_CS1-type"/>
</dbReference>
<sequence>MNAILKKAALAAALATASLSANAAEANISVWAQVDTSLALLKDDGTALPDVVNLVHNPASGLSPWSQQVRIYTNDIAKDVEVRLVNAASLIATDAAGAAPSVPLTVTLNRQELTLVNTKFPAADLYSGGVPGGSVAMPLVVAQATRAPITVAGKYEGMVSIAMAQTTTSP</sequence>